<dbReference type="InterPro" id="IPR007340">
    <property type="entry name" value="LysM_Opacity-associatedA"/>
</dbReference>
<dbReference type="EMBL" id="UHIP01000001">
    <property type="protein sequence ID" value="SUP19606.1"/>
    <property type="molecule type" value="Genomic_DNA"/>
</dbReference>
<keyword evidence="5" id="KW-1185">Reference proteome</keyword>
<evidence type="ECO:0000313" key="4">
    <source>
        <dbReference type="EMBL" id="SUP19606.1"/>
    </source>
</evidence>
<dbReference type="InterPro" id="IPR018392">
    <property type="entry name" value="LysM"/>
</dbReference>
<evidence type="ECO:0000313" key="3">
    <source>
        <dbReference type="EMBL" id="AMF96034.1"/>
    </source>
</evidence>
<dbReference type="RefSeq" id="WP_020429107.1">
    <property type="nucleotide sequence ID" value="NZ_AP028128.1"/>
</dbReference>
<accession>A0AAX2LJL5</accession>
<dbReference type="EMBL" id="CP014035">
    <property type="protein sequence ID" value="AMF96034.1"/>
    <property type="molecule type" value="Genomic_DNA"/>
</dbReference>
<dbReference type="PROSITE" id="PS51782">
    <property type="entry name" value="LYSM"/>
    <property type="match status" value="1"/>
</dbReference>
<organism evidence="4 6">
    <name type="scientific">Vibrio fluvialis</name>
    <dbReference type="NCBI Taxonomy" id="676"/>
    <lineage>
        <taxon>Bacteria</taxon>
        <taxon>Pseudomonadati</taxon>
        <taxon>Pseudomonadota</taxon>
        <taxon>Gammaproteobacteria</taxon>
        <taxon>Vibrionales</taxon>
        <taxon>Vibrionaceae</taxon>
        <taxon>Vibrio</taxon>
    </lineage>
</organism>
<evidence type="ECO:0000313" key="6">
    <source>
        <dbReference type="Proteomes" id="UP000254626"/>
    </source>
</evidence>
<keyword evidence="1" id="KW-0812">Transmembrane</keyword>
<evidence type="ECO:0000313" key="5">
    <source>
        <dbReference type="Proteomes" id="UP000057088"/>
    </source>
</evidence>
<dbReference type="GeneID" id="29387275"/>
<dbReference type="KEGG" id="vfl:AL536_22135"/>
<reference evidence="4 6" key="3">
    <citation type="submission" date="2018-06" db="EMBL/GenBank/DDBJ databases">
        <authorList>
            <consortium name="Pathogen Informatics"/>
            <person name="Doyle S."/>
        </authorList>
    </citation>
    <scope>NUCLEOTIDE SEQUENCE [LARGE SCALE GENOMIC DNA]</scope>
    <source>
        <strain evidence="4 6">NCTC11327</strain>
    </source>
</reference>
<feature type="domain" description="LysM" evidence="2">
    <location>
        <begin position="110"/>
        <end position="158"/>
    </location>
</feature>
<dbReference type="InterPro" id="IPR013731">
    <property type="entry name" value="OapA_N"/>
</dbReference>
<reference evidence="5" key="1">
    <citation type="submission" date="2015-12" db="EMBL/GenBank/DDBJ databases">
        <title>FDA dAtabase for Regulatory Grade micrObial Sequences (FDA-ARGOS): Supporting development and validation of Infectious Disease Dx tests.</title>
        <authorList>
            <person name="Hoffmann M."/>
            <person name="Allard M."/>
            <person name="Evans P."/>
            <person name="Brown E."/>
            <person name="Tallon L.J."/>
            <person name="Sadzewicz L."/>
            <person name="Sengamalay N."/>
            <person name="Ott S."/>
            <person name="Godinez A."/>
            <person name="Nagaraj S."/>
            <person name="Vyas G."/>
            <person name="Aluvathingal J."/>
            <person name="Nadendla S."/>
            <person name="Geyer C."/>
            <person name="Sichtig H."/>
        </authorList>
    </citation>
    <scope>NUCLEOTIDE SEQUENCE [LARGE SCALE GENOMIC DNA]</scope>
    <source>
        <strain evidence="5">ATCC 33809</strain>
    </source>
</reference>
<dbReference type="Proteomes" id="UP000057088">
    <property type="component" value="Chromosome 2"/>
</dbReference>
<gene>
    <name evidence="3" type="ORF">AL536_22135</name>
    <name evidence="4" type="ORF">NCTC11327_00204</name>
</gene>
<dbReference type="Proteomes" id="UP000254626">
    <property type="component" value="Unassembled WGS sequence"/>
</dbReference>
<feature type="transmembrane region" description="Helical" evidence="1">
    <location>
        <begin position="51"/>
        <end position="68"/>
    </location>
</feature>
<sequence>MNRRHKKKQQTDYLALIQSKWAAIDFQFDWRQYQQKVVQFWQRLPKLHQRALMVLVPVVLILMVIPLPQHSAEAPQTPASGQRVEVNINTRGLSEQQSAEQSKLKSTAWHEYIVQQGDTLSQVFRNNELPMADLNDLVKIEGSDKPLSQIQQGQLIRFKLSSEGKLDILQLEKNNQSVMFFRLSDGGFGRSK</sequence>
<keyword evidence="1" id="KW-1133">Transmembrane helix</keyword>
<keyword evidence="1" id="KW-0472">Membrane</keyword>
<evidence type="ECO:0000259" key="2">
    <source>
        <dbReference type="PROSITE" id="PS51782"/>
    </source>
</evidence>
<dbReference type="Pfam" id="PF08525">
    <property type="entry name" value="OapA_N"/>
    <property type="match status" value="1"/>
</dbReference>
<reference evidence="3" key="2">
    <citation type="submission" date="2018-01" db="EMBL/GenBank/DDBJ databases">
        <title>FDA dAtabase for Regulatory Grade micrObial Sequences (FDA-ARGOS): Supporting development and validation of Infectious Disease Dx tests.</title>
        <authorList>
            <person name="Hoffmann M."/>
            <person name="Allard M."/>
            <person name="Evans P."/>
            <person name="Brown E."/>
            <person name="Tallon L."/>
            <person name="Sadzewicz L."/>
            <person name="Sengamalay N."/>
            <person name="Ott S."/>
            <person name="Godinez A."/>
            <person name="Nagaraj S."/>
            <person name="Vyas G."/>
            <person name="Aluvathingal J."/>
            <person name="Nadendla S."/>
            <person name="Geyer C."/>
            <person name="Sichtig H."/>
        </authorList>
    </citation>
    <scope>NUCLEOTIDE SEQUENCE</scope>
    <source>
        <strain evidence="3">ATCC 33809</strain>
    </source>
</reference>
<dbReference type="Pfam" id="PF04225">
    <property type="entry name" value="LysM_OapA"/>
    <property type="match status" value="1"/>
</dbReference>
<dbReference type="GO" id="GO:0042834">
    <property type="term" value="F:peptidoglycan binding"/>
    <property type="evidence" value="ECO:0007669"/>
    <property type="project" value="InterPro"/>
</dbReference>
<proteinExistence type="predicted"/>
<dbReference type="Gene3D" id="3.10.450.350">
    <property type="match status" value="1"/>
</dbReference>
<name>A0AAX2LJL5_VIBFL</name>
<dbReference type="AlphaFoldDB" id="A0AAX2LJL5"/>
<protein>
    <submittedName>
        <fullName evidence="3">Lysine transporter LysM</fullName>
    </submittedName>
    <submittedName>
        <fullName evidence="4">Opacity associated proteins OapA</fullName>
    </submittedName>
</protein>
<evidence type="ECO:0000256" key="1">
    <source>
        <dbReference type="SAM" id="Phobius"/>
    </source>
</evidence>